<dbReference type="GO" id="GO:0006355">
    <property type="term" value="P:regulation of DNA-templated transcription"/>
    <property type="evidence" value="ECO:0007669"/>
    <property type="project" value="InterPro"/>
</dbReference>
<dbReference type="AlphaFoldDB" id="A0A812QAK0"/>
<keyword evidence="3" id="KW-1185">Reference proteome</keyword>
<dbReference type="GO" id="GO:0005634">
    <property type="term" value="C:nucleus"/>
    <property type="evidence" value="ECO:0007669"/>
    <property type="project" value="InterPro"/>
</dbReference>
<gene>
    <name evidence="2" type="primary">not3</name>
    <name evidence="2" type="ORF">SNAT2548_LOCUS19584</name>
</gene>
<accession>A0A812QAK0</accession>
<evidence type="ECO:0000259" key="1">
    <source>
        <dbReference type="Pfam" id="PF04065"/>
    </source>
</evidence>
<evidence type="ECO:0000313" key="3">
    <source>
        <dbReference type="Proteomes" id="UP000604046"/>
    </source>
</evidence>
<protein>
    <submittedName>
        <fullName evidence="2">Not3 protein</fullName>
    </submittedName>
</protein>
<organism evidence="2 3">
    <name type="scientific">Symbiodinium natans</name>
    <dbReference type="NCBI Taxonomy" id="878477"/>
    <lineage>
        <taxon>Eukaryota</taxon>
        <taxon>Sar</taxon>
        <taxon>Alveolata</taxon>
        <taxon>Dinophyceae</taxon>
        <taxon>Suessiales</taxon>
        <taxon>Symbiodiniaceae</taxon>
        <taxon>Symbiodinium</taxon>
    </lineage>
</organism>
<comment type="caution">
    <text evidence="2">The sequence shown here is derived from an EMBL/GenBank/DDBJ whole genome shotgun (WGS) entry which is preliminary data.</text>
</comment>
<sequence length="107" mass="12535">MLKKVELGITEFDELMENHRHASQPNQRAKYEENMKTSIKKLQRDRCQLSTWISDNGVKEKSALTDARSKIEARMMTFKTLERDVLKAFNDENQAVEEFQPRGCVED</sequence>
<name>A0A812QAK0_9DINO</name>
<dbReference type="EMBL" id="CAJNDS010002184">
    <property type="protein sequence ID" value="CAE7362899.1"/>
    <property type="molecule type" value="Genomic_DNA"/>
</dbReference>
<feature type="domain" description="CCR4-Not complex component Not N-terminal" evidence="1">
    <location>
        <begin position="1"/>
        <end position="92"/>
    </location>
</feature>
<reference evidence="2" key="1">
    <citation type="submission" date="2021-02" db="EMBL/GenBank/DDBJ databases">
        <authorList>
            <person name="Dougan E. K."/>
            <person name="Rhodes N."/>
            <person name="Thang M."/>
            <person name="Chan C."/>
        </authorList>
    </citation>
    <scope>NUCLEOTIDE SEQUENCE</scope>
</reference>
<dbReference type="Proteomes" id="UP000604046">
    <property type="component" value="Unassembled WGS sequence"/>
</dbReference>
<evidence type="ECO:0000313" key="2">
    <source>
        <dbReference type="EMBL" id="CAE7362899.1"/>
    </source>
</evidence>
<proteinExistence type="predicted"/>
<dbReference type="OrthoDB" id="293823at2759"/>
<dbReference type="Pfam" id="PF04065">
    <property type="entry name" value="Not3"/>
    <property type="match status" value="1"/>
</dbReference>
<dbReference type="InterPro" id="IPR007207">
    <property type="entry name" value="Not_N"/>
</dbReference>